<proteinExistence type="predicted"/>
<dbReference type="EMBL" id="BAAABX010000023">
    <property type="protein sequence ID" value="GAA0401362.1"/>
    <property type="molecule type" value="Genomic_DNA"/>
</dbReference>
<comment type="caution">
    <text evidence="3">The sequence shown here is derived from an EMBL/GenBank/DDBJ whole genome shotgun (WGS) entry which is preliminary data.</text>
</comment>
<accession>A0ABN0YNR6</accession>
<feature type="signal peptide" evidence="2">
    <location>
        <begin position="1"/>
        <end position="28"/>
    </location>
</feature>
<dbReference type="RefSeq" id="WP_344022813.1">
    <property type="nucleotide sequence ID" value="NZ_BAAABX010000023.1"/>
</dbReference>
<evidence type="ECO:0000256" key="2">
    <source>
        <dbReference type="SAM" id="SignalP"/>
    </source>
</evidence>
<keyword evidence="2" id="KW-0732">Signal</keyword>
<dbReference type="Proteomes" id="UP001500879">
    <property type="component" value="Unassembled WGS sequence"/>
</dbReference>
<keyword evidence="4" id="KW-1185">Reference proteome</keyword>
<evidence type="ECO:0000313" key="4">
    <source>
        <dbReference type="Proteomes" id="UP001500879"/>
    </source>
</evidence>
<organism evidence="3 4">
    <name type="scientific">Streptomyces luteireticuli</name>
    <dbReference type="NCBI Taxonomy" id="173858"/>
    <lineage>
        <taxon>Bacteria</taxon>
        <taxon>Bacillati</taxon>
        <taxon>Actinomycetota</taxon>
        <taxon>Actinomycetes</taxon>
        <taxon>Kitasatosporales</taxon>
        <taxon>Streptomycetaceae</taxon>
        <taxon>Streptomyces</taxon>
    </lineage>
</organism>
<feature type="chain" id="PRO_5046024829" description="Extensin" evidence="2">
    <location>
        <begin position="29"/>
        <end position="245"/>
    </location>
</feature>
<reference evidence="3 4" key="1">
    <citation type="journal article" date="2019" name="Int. J. Syst. Evol. Microbiol.">
        <title>The Global Catalogue of Microorganisms (GCM) 10K type strain sequencing project: providing services to taxonomists for standard genome sequencing and annotation.</title>
        <authorList>
            <consortium name="The Broad Institute Genomics Platform"/>
            <consortium name="The Broad Institute Genome Sequencing Center for Infectious Disease"/>
            <person name="Wu L."/>
            <person name="Ma J."/>
        </authorList>
    </citation>
    <scope>NUCLEOTIDE SEQUENCE [LARGE SCALE GENOMIC DNA]</scope>
    <source>
        <strain evidence="3 4">JCM 4788</strain>
    </source>
</reference>
<evidence type="ECO:0000313" key="3">
    <source>
        <dbReference type="EMBL" id="GAA0401362.1"/>
    </source>
</evidence>
<protein>
    <recommendedName>
        <fullName evidence="5">Extensin</fullName>
    </recommendedName>
</protein>
<evidence type="ECO:0008006" key="5">
    <source>
        <dbReference type="Google" id="ProtNLM"/>
    </source>
</evidence>
<feature type="compositionally biased region" description="Basic and acidic residues" evidence="1">
    <location>
        <begin position="150"/>
        <end position="200"/>
    </location>
</feature>
<name>A0ABN0YNR6_9ACTN</name>
<evidence type="ECO:0000256" key="1">
    <source>
        <dbReference type="SAM" id="MobiDB-lite"/>
    </source>
</evidence>
<gene>
    <name evidence="3" type="ORF">GCM10010357_23050</name>
</gene>
<feature type="region of interest" description="Disordered" evidence="1">
    <location>
        <begin position="138"/>
        <end position="200"/>
    </location>
</feature>
<sequence length="245" mass="25827">MDAPRRTGLLLTAAVCGSLALSAVPAAADAPPAAPVPAPAARPLFGPVRATAPDELRRVSADAVRALDHDATGQRAAEAVVACDSLARPTPAQGMVCGAVRERLGVLAGARSELQQQAVSPAPDGAKVDCAMGDARRARAELDPYDDDPDSYRESDRRHESDSYHERESGWHHHDSDPRHESGWHHHDSGPRHDSGWDRDSYHDSAGANGGLLGLLGRLGSMTIDGAGKEISRLAKLFGIPAPGR</sequence>